<dbReference type="InterPro" id="IPR043519">
    <property type="entry name" value="NT_sf"/>
</dbReference>
<keyword evidence="2" id="KW-0963">Cytoplasm</keyword>
<accession>A0ABT8R218</accession>
<dbReference type="SUPFAM" id="SSF81301">
    <property type="entry name" value="Nucleotidyltransferase"/>
    <property type="match status" value="1"/>
</dbReference>
<proteinExistence type="inferred from homology"/>
<organism evidence="3 4">
    <name type="scientific">Rhodocytophaga aerolata</name>
    <dbReference type="NCBI Taxonomy" id="455078"/>
    <lineage>
        <taxon>Bacteria</taxon>
        <taxon>Pseudomonadati</taxon>
        <taxon>Bacteroidota</taxon>
        <taxon>Cytophagia</taxon>
        <taxon>Cytophagales</taxon>
        <taxon>Rhodocytophagaceae</taxon>
        <taxon>Rhodocytophaga</taxon>
    </lineage>
</organism>
<comment type="subcellular location">
    <subcellularLocation>
        <location evidence="2">Cytoplasm</location>
    </subcellularLocation>
</comment>
<gene>
    <name evidence="2 3" type="primary">rsfS</name>
    <name evidence="3" type="ORF">Q0590_07710</name>
</gene>
<protein>
    <recommendedName>
        <fullName evidence="2">Ribosomal silencing factor RsfS</fullName>
    </recommendedName>
</protein>
<evidence type="ECO:0000256" key="2">
    <source>
        <dbReference type="HAMAP-Rule" id="MF_01477"/>
    </source>
</evidence>
<keyword evidence="4" id="KW-1185">Reference proteome</keyword>
<comment type="subunit">
    <text evidence="2">Interacts with ribosomal protein uL14 (rplN).</text>
</comment>
<comment type="similarity">
    <text evidence="1 2">Belongs to the Iojap/RsfS family.</text>
</comment>
<dbReference type="Proteomes" id="UP001168528">
    <property type="component" value="Unassembled WGS sequence"/>
</dbReference>
<evidence type="ECO:0000256" key="1">
    <source>
        <dbReference type="ARBA" id="ARBA00010574"/>
    </source>
</evidence>
<dbReference type="HAMAP" id="MF_01477">
    <property type="entry name" value="Iojap_RsfS"/>
    <property type="match status" value="1"/>
</dbReference>
<dbReference type="InterPro" id="IPR004394">
    <property type="entry name" value="Iojap/RsfS/C7orf30"/>
</dbReference>
<dbReference type="Gene3D" id="3.30.460.10">
    <property type="entry name" value="Beta Polymerase, domain 2"/>
    <property type="match status" value="1"/>
</dbReference>
<dbReference type="PANTHER" id="PTHR21043">
    <property type="entry name" value="IOJAP SUPERFAMILY ORTHOLOG"/>
    <property type="match status" value="1"/>
</dbReference>
<dbReference type="Pfam" id="PF02410">
    <property type="entry name" value="RsfS"/>
    <property type="match status" value="1"/>
</dbReference>
<keyword evidence="2" id="KW-0678">Repressor</keyword>
<dbReference type="PANTHER" id="PTHR21043:SF0">
    <property type="entry name" value="MITOCHONDRIAL ASSEMBLY OF RIBOSOMAL LARGE SUBUNIT PROTEIN 1"/>
    <property type="match status" value="1"/>
</dbReference>
<dbReference type="EMBL" id="JAUKPO010000003">
    <property type="protein sequence ID" value="MDO1446132.1"/>
    <property type="molecule type" value="Genomic_DNA"/>
</dbReference>
<sequence length="132" mass="15210">MAITKELIHMQSVDSDKLTELIVKGMQEKKAVDIVILNLKHIKNAVADYFIICSGNSDTQVDAITDSVEEEIYKASQQNPWHKEGKEHKEWILLDYVDVVAHVFKKDRRAFYALEELWGDAIITHVDDTQRV</sequence>
<comment type="caution">
    <text evidence="3">The sequence shown here is derived from an EMBL/GenBank/DDBJ whole genome shotgun (WGS) entry which is preliminary data.</text>
</comment>
<evidence type="ECO:0000313" key="3">
    <source>
        <dbReference type="EMBL" id="MDO1446132.1"/>
    </source>
</evidence>
<keyword evidence="2" id="KW-0810">Translation regulation</keyword>
<reference evidence="3" key="1">
    <citation type="submission" date="2023-07" db="EMBL/GenBank/DDBJ databases">
        <title>The genome sequence of Rhodocytophaga aerolata KACC 12507.</title>
        <authorList>
            <person name="Zhang X."/>
        </authorList>
    </citation>
    <scope>NUCLEOTIDE SEQUENCE</scope>
    <source>
        <strain evidence="3">KACC 12507</strain>
    </source>
</reference>
<comment type="function">
    <text evidence="2">Functions as a ribosomal silencing factor. Interacts with ribosomal protein uL14 (rplN), blocking formation of intersubunit bridge B8. Prevents association of the 30S and 50S ribosomal subunits and the formation of functional ribosomes, thus repressing translation.</text>
</comment>
<evidence type="ECO:0000313" key="4">
    <source>
        <dbReference type="Proteomes" id="UP001168528"/>
    </source>
</evidence>
<dbReference type="NCBIfam" id="TIGR00090">
    <property type="entry name" value="rsfS_iojap_ybeB"/>
    <property type="match status" value="1"/>
</dbReference>
<name>A0ABT8R218_9BACT</name>